<reference evidence="3" key="1">
    <citation type="submission" date="2020-08" db="EMBL/GenBank/DDBJ databases">
        <title>Genome public.</title>
        <authorList>
            <person name="Liu C."/>
            <person name="Sun Q."/>
        </authorList>
    </citation>
    <scope>NUCLEOTIDE SEQUENCE</scope>
    <source>
        <strain evidence="3">NSJ-15</strain>
    </source>
</reference>
<proteinExistence type="predicted"/>
<dbReference type="RefSeq" id="WP_093987847.1">
    <property type="nucleotide sequence ID" value="NZ_FYDD01000002.1"/>
</dbReference>
<accession>A0A8J6P6L0</accession>
<evidence type="ECO:0000313" key="3">
    <source>
        <dbReference type="EMBL" id="MBC8611973.1"/>
    </source>
</evidence>
<keyword evidence="1" id="KW-0238">DNA-binding</keyword>
<protein>
    <submittedName>
        <fullName evidence="3">Helix-turn-helix transcriptional regulator</fullName>
    </submittedName>
</protein>
<dbReference type="AlphaFoldDB" id="A0A8J6P6L0"/>
<dbReference type="InterPro" id="IPR010982">
    <property type="entry name" value="Lambda_DNA-bd_dom_sf"/>
</dbReference>
<gene>
    <name evidence="3" type="ORF">H8702_12815</name>
</gene>
<organism evidence="3 4">
    <name type="scientific">Massiliimalia timonensis</name>
    <dbReference type="NCBI Taxonomy" id="1987501"/>
    <lineage>
        <taxon>Bacteria</taxon>
        <taxon>Bacillati</taxon>
        <taxon>Bacillota</taxon>
        <taxon>Clostridia</taxon>
        <taxon>Eubacteriales</taxon>
        <taxon>Oscillospiraceae</taxon>
        <taxon>Massiliimalia</taxon>
    </lineage>
</organism>
<dbReference type="PANTHER" id="PTHR46558:SF11">
    <property type="entry name" value="HTH-TYPE TRANSCRIPTIONAL REGULATOR XRE"/>
    <property type="match status" value="1"/>
</dbReference>
<sequence length="112" mass="12838">MIKNLKLLRSKKGISQQFLAEVLGVSQQSINKYENHNIEPDISTLSRLAEYFHTSIDYLVGHTEIDHVIEPVAHHDLNKLESSLIDGFRKLDPPEQESILLIIENYNKNRSG</sequence>
<comment type="caution">
    <text evidence="3">The sequence shown here is derived from an EMBL/GenBank/DDBJ whole genome shotgun (WGS) entry which is preliminary data.</text>
</comment>
<dbReference type="PANTHER" id="PTHR46558">
    <property type="entry name" value="TRACRIPTIONAL REGULATORY PROTEIN-RELATED-RELATED"/>
    <property type="match status" value="1"/>
</dbReference>
<name>A0A8J6P6L0_9FIRM</name>
<dbReference type="Pfam" id="PF01381">
    <property type="entry name" value="HTH_3"/>
    <property type="match status" value="1"/>
</dbReference>
<dbReference type="OrthoDB" id="1692255at2"/>
<dbReference type="EMBL" id="JACRTL010000009">
    <property type="protein sequence ID" value="MBC8611973.1"/>
    <property type="molecule type" value="Genomic_DNA"/>
</dbReference>
<dbReference type="SMART" id="SM00530">
    <property type="entry name" value="HTH_XRE"/>
    <property type="match status" value="1"/>
</dbReference>
<dbReference type="Gene3D" id="1.10.260.40">
    <property type="entry name" value="lambda repressor-like DNA-binding domains"/>
    <property type="match status" value="1"/>
</dbReference>
<dbReference type="GO" id="GO:0003677">
    <property type="term" value="F:DNA binding"/>
    <property type="evidence" value="ECO:0007669"/>
    <property type="project" value="UniProtKB-KW"/>
</dbReference>
<dbReference type="CDD" id="cd00093">
    <property type="entry name" value="HTH_XRE"/>
    <property type="match status" value="1"/>
</dbReference>
<evidence type="ECO:0000259" key="2">
    <source>
        <dbReference type="PROSITE" id="PS50943"/>
    </source>
</evidence>
<dbReference type="PROSITE" id="PS50943">
    <property type="entry name" value="HTH_CROC1"/>
    <property type="match status" value="1"/>
</dbReference>
<dbReference type="Proteomes" id="UP000632659">
    <property type="component" value="Unassembled WGS sequence"/>
</dbReference>
<dbReference type="SUPFAM" id="SSF47413">
    <property type="entry name" value="lambda repressor-like DNA-binding domains"/>
    <property type="match status" value="1"/>
</dbReference>
<keyword evidence="4" id="KW-1185">Reference proteome</keyword>
<evidence type="ECO:0000313" key="4">
    <source>
        <dbReference type="Proteomes" id="UP000632659"/>
    </source>
</evidence>
<dbReference type="InterPro" id="IPR001387">
    <property type="entry name" value="Cro/C1-type_HTH"/>
</dbReference>
<evidence type="ECO:0000256" key="1">
    <source>
        <dbReference type="ARBA" id="ARBA00023125"/>
    </source>
</evidence>
<feature type="domain" description="HTH cro/C1-type" evidence="2">
    <location>
        <begin position="5"/>
        <end position="59"/>
    </location>
</feature>